<dbReference type="EMBL" id="FOMX01000088">
    <property type="protein sequence ID" value="SFF46058.1"/>
    <property type="molecule type" value="Genomic_DNA"/>
</dbReference>
<dbReference type="AlphaFoldDB" id="A0A1I2IWH6"/>
<accession>A0A1I2IWH6</accession>
<protein>
    <submittedName>
        <fullName evidence="4">Myxococcus cysteine-rich repeat-containing protein</fullName>
    </submittedName>
</protein>
<evidence type="ECO:0000256" key="1">
    <source>
        <dbReference type="ARBA" id="ARBA00022729"/>
    </source>
</evidence>
<dbReference type="OrthoDB" id="9782972at2"/>
<proteinExistence type="predicted"/>
<dbReference type="NCBIfam" id="TIGR02232">
    <property type="entry name" value="myxo_disulf_rpt"/>
    <property type="match status" value="1"/>
</dbReference>
<dbReference type="SUPFAM" id="SSF56436">
    <property type="entry name" value="C-type lectin-like"/>
    <property type="match status" value="1"/>
</dbReference>
<keyword evidence="5" id="KW-1185">Reference proteome</keyword>
<evidence type="ECO:0000313" key="5">
    <source>
        <dbReference type="Proteomes" id="UP000199400"/>
    </source>
</evidence>
<organism evidence="4 5">
    <name type="scientific">Nannocystis exedens</name>
    <dbReference type="NCBI Taxonomy" id="54"/>
    <lineage>
        <taxon>Bacteria</taxon>
        <taxon>Pseudomonadati</taxon>
        <taxon>Myxococcota</taxon>
        <taxon>Polyangia</taxon>
        <taxon>Nannocystales</taxon>
        <taxon>Nannocystaceae</taxon>
        <taxon>Nannocystis</taxon>
    </lineage>
</organism>
<dbReference type="InterPro" id="IPR016186">
    <property type="entry name" value="C-type_lectin-like/link_sf"/>
</dbReference>
<dbReference type="Gene3D" id="3.10.100.10">
    <property type="entry name" value="Mannose-Binding Protein A, subunit A"/>
    <property type="match status" value="1"/>
</dbReference>
<evidence type="ECO:0000256" key="3">
    <source>
        <dbReference type="ARBA" id="ARBA00023157"/>
    </source>
</evidence>
<reference evidence="5" key="1">
    <citation type="submission" date="2016-10" db="EMBL/GenBank/DDBJ databases">
        <authorList>
            <person name="Varghese N."/>
            <person name="Submissions S."/>
        </authorList>
    </citation>
    <scope>NUCLEOTIDE SEQUENCE [LARGE SCALE GENOMIC DNA]</scope>
    <source>
        <strain evidence="5">ATCC 25963</strain>
    </source>
</reference>
<keyword evidence="2" id="KW-0677">Repeat</keyword>
<dbReference type="Proteomes" id="UP000199400">
    <property type="component" value="Unassembled WGS sequence"/>
</dbReference>
<evidence type="ECO:0000256" key="2">
    <source>
        <dbReference type="ARBA" id="ARBA00022737"/>
    </source>
</evidence>
<evidence type="ECO:0000313" key="4">
    <source>
        <dbReference type="EMBL" id="SFF46058.1"/>
    </source>
</evidence>
<dbReference type="InterPro" id="IPR011936">
    <property type="entry name" value="Myxo_disulph_rpt"/>
</dbReference>
<dbReference type="RefSeq" id="WP_096326514.1">
    <property type="nucleotide sequence ID" value="NZ_FOMX01000088.1"/>
</dbReference>
<keyword evidence="3" id="KW-1015">Disulfide bond</keyword>
<keyword evidence="1" id="KW-0732">Signal</keyword>
<gene>
    <name evidence="4" type="ORF">SAMN02745121_09001</name>
</gene>
<name>A0A1I2IWH6_9BACT</name>
<dbReference type="STRING" id="54.SAMN02745121_09001"/>
<sequence>MNPFAGHVDSNGNAVDTDACTTACKDAACGDGFVWADAEACDDGNQADGDGCESDCSVTPAQKIIFVTSQMYTGNLGGLAGADARCQQLAEAAELPGTYLAWLSDVNASPASRMTKADVPYVLSNGTKVADNWADLTDDSLDAPINVTELGGPAPIGDTICANGGFATVYTGTSASGTLISVNATCKNWTTEFANAYWGHADVVNDNWSEWCTSGKCSWLSPIYCVQQ</sequence>
<dbReference type="InterPro" id="IPR016187">
    <property type="entry name" value="CTDL_fold"/>
</dbReference>